<gene>
    <name evidence="1" type="ORF">OXU80_04460</name>
</gene>
<dbReference type="Proteomes" id="UP001163223">
    <property type="component" value="Chromosome"/>
</dbReference>
<accession>A0ACD4NRY4</accession>
<keyword evidence="2" id="KW-1185">Reference proteome</keyword>
<evidence type="ECO:0000313" key="1">
    <source>
        <dbReference type="EMBL" id="WAJ29493.1"/>
    </source>
</evidence>
<evidence type="ECO:0000313" key="2">
    <source>
        <dbReference type="Proteomes" id="UP001163223"/>
    </source>
</evidence>
<sequence length="157" mass="17552">MDGILSASGLGFVLSGVARFCWPSLERGLEAENVALKAGELRTLVQIAGIPRLTMRGLAGRMGVQPMTASDFVTQLEARGPVERTIDPEDRRARRLEVTAASDRVFRRIAPVALRVHQLSVRRLDEAERNELTRMLLMVRAGFMDPQDEDRNPRSNR</sequence>
<organism evidence="1 2">
    <name type="scientific">Antarcticirhabdus aurantiaca</name>
    <dbReference type="NCBI Taxonomy" id="2606717"/>
    <lineage>
        <taxon>Bacteria</taxon>
        <taxon>Pseudomonadati</taxon>
        <taxon>Pseudomonadota</taxon>
        <taxon>Alphaproteobacteria</taxon>
        <taxon>Hyphomicrobiales</taxon>
        <taxon>Aurantimonadaceae</taxon>
        <taxon>Antarcticirhabdus</taxon>
    </lineage>
</organism>
<name>A0ACD4NRY4_9HYPH</name>
<proteinExistence type="predicted"/>
<protein>
    <submittedName>
        <fullName evidence="1">MarR family winged helix-turn-helix transcriptional regulator</fullName>
    </submittedName>
</protein>
<reference evidence="1" key="1">
    <citation type="submission" date="2022-11" db="EMBL/GenBank/DDBJ databases">
        <title>beta-Carotene-producing bacterium, Jeongeuplla avenae sp. nov., alleviates the salt stress of Arabidopsis seedlings.</title>
        <authorList>
            <person name="Jiang L."/>
            <person name="Lee J."/>
        </authorList>
    </citation>
    <scope>NUCLEOTIDE SEQUENCE</scope>
    <source>
        <strain evidence="1">DY_R2A_6</strain>
    </source>
</reference>
<dbReference type="EMBL" id="CP113520">
    <property type="protein sequence ID" value="WAJ29493.1"/>
    <property type="molecule type" value="Genomic_DNA"/>
</dbReference>